<dbReference type="AlphaFoldDB" id="A0A160TNB8"/>
<protein>
    <recommendedName>
        <fullName evidence="3">DUF4203 domain-containing protein</fullName>
    </recommendedName>
</protein>
<gene>
    <name evidence="2" type="ORF">MGWOODY_Smn2141</name>
</gene>
<evidence type="ECO:0000256" key="1">
    <source>
        <dbReference type="SAM" id="Phobius"/>
    </source>
</evidence>
<dbReference type="EMBL" id="CZQE01000248">
    <property type="protein sequence ID" value="CUS45374.1"/>
    <property type="molecule type" value="Genomic_DNA"/>
</dbReference>
<name>A0A160TNB8_9ZZZZ</name>
<evidence type="ECO:0000313" key="2">
    <source>
        <dbReference type="EMBL" id="CUS45374.1"/>
    </source>
</evidence>
<feature type="transmembrane region" description="Helical" evidence="1">
    <location>
        <begin position="135"/>
        <end position="155"/>
    </location>
</feature>
<sequence length="161" mass="17237">MILGLSVAAFTQLHTIISLIGIATGLVFLVALLRGRWLGGWNLAFLVFTILTSVTGFFFPSKVIGPPHVVGMISLVDLAIALAALYAFKRAGAWRTVYTVTAIIALYFNVFVGVVQAFQKVRFLNAFAPTGTEPAFVIVQGLVLIAFIAAGVLAVRRPASR</sequence>
<feature type="transmembrane region" description="Helical" evidence="1">
    <location>
        <begin position="97"/>
        <end position="115"/>
    </location>
</feature>
<keyword evidence="1" id="KW-0812">Transmembrane</keyword>
<feature type="transmembrane region" description="Helical" evidence="1">
    <location>
        <begin position="65"/>
        <end position="88"/>
    </location>
</feature>
<accession>A0A160TNB8</accession>
<proteinExistence type="predicted"/>
<feature type="transmembrane region" description="Helical" evidence="1">
    <location>
        <begin position="40"/>
        <end position="59"/>
    </location>
</feature>
<keyword evidence="1" id="KW-1133">Transmembrane helix</keyword>
<keyword evidence="1" id="KW-0472">Membrane</keyword>
<evidence type="ECO:0008006" key="3">
    <source>
        <dbReference type="Google" id="ProtNLM"/>
    </source>
</evidence>
<organism evidence="2">
    <name type="scientific">hydrothermal vent metagenome</name>
    <dbReference type="NCBI Taxonomy" id="652676"/>
    <lineage>
        <taxon>unclassified sequences</taxon>
        <taxon>metagenomes</taxon>
        <taxon>ecological metagenomes</taxon>
    </lineage>
</organism>
<reference evidence="2" key="1">
    <citation type="submission" date="2015-10" db="EMBL/GenBank/DDBJ databases">
        <authorList>
            <person name="Gilbert D.G."/>
        </authorList>
    </citation>
    <scope>NUCLEOTIDE SEQUENCE</scope>
</reference>
<feature type="transmembrane region" description="Helical" evidence="1">
    <location>
        <begin position="12"/>
        <end position="33"/>
    </location>
</feature>